<comment type="caution">
    <text evidence="2">The sequence shown here is derived from an EMBL/GenBank/DDBJ whole genome shotgun (WGS) entry which is preliminary data.</text>
</comment>
<protein>
    <submittedName>
        <fullName evidence="2">Acetyltransferase</fullName>
    </submittedName>
</protein>
<dbReference type="InterPro" id="IPR016181">
    <property type="entry name" value="Acyl_CoA_acyltransferase"/>
</dbReference>
<gene>
    <name evidence="2" type="ORF">FB00_08990</name>
</gene>
<dbReference type="SUPFAM" id="SSF55729">
    <property type="entry name" value="Acyl-CoA N-acyltransferases (Nat)"/>
    <property type="match status" value="1"/>
</dbReference>
<dbReference type="EMBL" id="JNBQ01000007">
    <property type="protein sequence ID" value="KLN35052.1"/>
    <property type="molecule type" value="Genomic_DNA"/>
</dbReference>
<dbReference type="STRING" id="264251.FB00_08990"/>
<dbReference type="PATRIC" id="fig|264251.5.peg.1828"/>
<accession>A0A0H2L4H0</accession>
<dbReference type="RefSeq" id="WP_047232541.1">
    <property type="nucleotide sequence ID" value="NZ_JNBQ01000007.1"/>
</dbReference>
<organism evidence="2 3">
    <name type="scientific">Cellulosimicrobium funkei</name>
    <dbReference type="NCBI Taxonomy" id="264251"/>
    <lineage>
        <taxon>Bacteria</taxon>
        <taxon>Bacillati</taxon>
        <taxon>Actinomycetota</taxon>
        <taxon>Actinomycetes</taxon>
        <taxon>Micrococcales</taxon>
        <taxon>Promicromonosporaceae</taxon>
        <taxon>Cellulosimicrobium</taxon>
    </lineage>
</organism>
<dbReference type="AlphaFoldDB" id="A0A0H2L4H0"/>
<reference evidence="2 3" key="1">
    <citation type="submission" date="2014-05" db="EMBL/GenBank/DDBJ databases">
        <title>Cellulosimicrobium funkei U11 genome.</title>
        <authorList>
            <person name="Hu C."/>
            <person name="Gong Y."/>
            <person name="Wan W."/>
            <person name="Jiang M."/>
        </authorList>
    </citation>
    <scope>NUCLEOTIDE SEQUENCE [LARGE SCALE GENOMIC DNA]</scope>
    <source>
        <strain evidence="2 3">U11</strain>
    </source>
</reference>
<keyword evidence="3" id="KW-1185">Reference proteome</keyword>
<dbReference type="GO" id="GO:0016747">
    <property type="term" value="F:acyltransferase activity, transferring groups other than amino-acyl groups"/>
    <property type="evidence" value="ECO:0007669"/>
    <property type="project" value="InterPro"/>
</dbReference>
<evidence type="ECO:0000313" key="3">
    <source>
        <dbReference type="Proteomes" id="UP000035265"/>
    </source>
</evidence>
<dbReference type="Pfam" id="PF00583">
    <property type="entry name" value="Acetyltransf_1"/>
    <property type="match status" value="1"/>
</dbReference>
<dbReference type="CDD" id="cd04301">
    <property type="entry name" value="NAT_SF"/>
    <property type="match status" value="1"/>
</dbReference>
<feature type="domain" description="N-acetyltransferase" evidence="1">
    <location>
        <begin position="149"/>
        <end position="314"/>
    </location>
</feature>
<evidence type="ECO:0000313" key="2">
    <source>
        <dbReference type="EMBL" id="KLN35052.1"/>
    </source>
</evidence>
<dbReference type="PROSITE" id="PS51186">
    <property type="entry name" value="GNAT"/>
    <property type="match status" value="1"/>
</dbReference>
<proteinExistence type="predicted"/>
<dbReference type="Proteomes" id="UP000035265">
    <property type="component" value="Unassembled WGS sequence"/>
</dbReference>
<evidence type="ECO:0000259" key="1">
    <source>
        <dbReference type="PROSITE" id="PS51186"/>
    </source>
</evidence>
<keyword evidence="2" id="KW-0808">Transferase</keyword>
<name>A0A0H2L4H0_9MICO</name>
<dbReference type="Gene3D" id="3.40.630.30">
    <property type="match status" value="1"/>
</dbReference>
<dbReference type="InterPro" id="IPR000182">
    <property type="entry name" value="GNAT_dom"/>
</dbReference>
<sequence>MVIERETPGVDGLREALDALRAWQDDAAPLQLHPGDVGWFWRFGARATAAALRTWRRDGRVVAVGLLDGPDLLRLAIAPDLLRDDELAHRLADDATRPERGVLGESGASVEAPVGALVDERLAAAGWRVDERWALLRHDLADPVEDPGVRVREVGPPEAAAWAETLRSSFGGTRAVPERWHALASGLPYADARCLVVHDGPPVAGPPDGEAADGEAADDEAVDAGGATVVAVIGVWSAGPGRPGLIEPMGVHADHRGRGLGRAVTLAGLAALRELGSSSALVATPASNVGGVATYVSAGFTHLPERFDRRRDGS</sequence>